<sequence>MKICIWPNTSLRQIPLDTMEIHLARPISRKKITEIINKRPIHTVTLSKSTFVRINEKTLDFLEKRKIKTFIHNNPGKPLQIPLEQIIDVIERVKDHQSLRKIEHITGIPKSTVHYLVKYAKRTKAKKGNKPIHLR</sequence>
<comment type="caution">
    <text evidence="1">The sequence shown here is derived from an EMBL/GenBank/DDBJ whole genome shotgun (WGS) entry which is preliminary data.</text>
</comment>
<organism evidence="1 2">
    <name type="scientific">Candidatus Iainarchaeum sp</name>
    <dbReference type="NCBI Taxonomy" id="3101447"/>
    <lineage>
        <taxon>Archaea</taxon>
        <taxon>Candidatus Iainarchaeota</taxon>
        <taxon>Candidatus Iainarchaeia</taxon>
        <taxon>Candidatus Iainarchaeales</taxon>
        <taxon>Candidatus Iainarchaeaceae</taxon>
        <taxon>Candidatus Iainarchaeum</taxon>
    </lineage>
</organism>
<protein>
    <submittedName>
        <fullName evidence="1">Uncharacterized protein</fullName>
    </submittedName>
</protein>
<proteinExistence type="predicted"/>
<reference evidence="1" key="2">
    <citation type="submission" date="2021-05" db="EMBL/GenBank/DDBJ databases">
        <title>Protein family content uncovers lineage relationships and bacterial pathway maintenance mechanisms in DPANN archaea.</title>
        <authorList>
            <person name="Castelle C.J."/>
            <person name="Meheust R."/>
            <person name="Jaffe A.L."/>
            <person name="Seitz K."/>
            <person name="Gong X."/>
            <person name="Baker B.J."/>
            <person name="Banfield J.F."/>
        </authorList>
    </citation>
    <scope>NUCLEOTIDE SEQUENCE</scope>
    <source>
        <strain evidence="1">RIFCSPLOWO2_01_FULL_AR10_48_17</strain>
    </source>
</reference>
<dbReference type="EMBL" id="JAGVWC010000010">
    <property type="protein sequence ID" value="MBS3061807.1"/>
    <property type="molecule type" value="Genomic_DNA"/>
</dbReference>
<evidence type="ECO:0000313" key="1">
    <source>
        <dbReference type="EMBL" id="MBS3061807.1"/>
    </source>
</evidence>
<dbReference type="AlphaFoldDB" id="A0A8T4L5D0"/>
<reference evidence="1" key="1">
    <citation type="submission" date="2021-03" db="EMBL/GenBank/DDBJ databases">
        <authorList>
            <person name="Jaffe A."/>
        </authorList>
    </citation>
    <scope>NUCLEOTIDE SEQUENCE</scope>
    <source>
        <strain evidence="1">RIFCSPLOWO2_01_FULL_AR10_48_17</strain>
    </source>
</reference>
<accession>A0A8T4L5D0</accession>
<dbReference type="Proteomes" id="UP000675968">
    <property type="component" value="Unassembled WGS sequence"/>
</dbReference>
<evidence type="ECO:0000313" key="2">
    <source>
        <dbReference type="Proteomes" id="UP000675968"/>
    </source>
</evidence>
<name>A0A8T4L5D0_9ARCH</name>
<gene>
    <name evidence="1" type="ORF">J4215_04465</name>
</gene>